<dbReference type="FunFam" id="2.40.10.10:FF:000068">
    <property type="entry name" value="transmembrane protease serine 2"/>
    <property type="match status" value="1"/>
</dbReference>
<dbReference type="GO" id="GO:0004252">
    <property type="term" value="F:serine-type endopeptidase activity"/>
    <property type="evidence" value="ECO:0007669"/>
    <property type="project" value="InterPro"/>
</dbReference>
<keyword evidence="3 6" id="KW-0378">Hydrolase</keyword>
<gene>
    <name evidence="9" type="primary">LOC108736720</name>
</gene>
<dbReference type="Gene3D" id="2.40.10.10">
    <property type="entry name" value="Trypsin-like serine proteases"/>
    <property type="match status" value="1"/>
</dbReference>
<dbReference type="GO" id="GO:0006508">
    <property type="term" value="P:proteolysis"/>
    <property type="evidence" value="ECO:0007669"/>
    <property type="project" value="UniProtKB-KW"/>
</dbReference>
<dbReference type="SMART" id="SM00020">
    <property type="entry name" value="Tryp_SPc"/>
    <property type="match status" value="1"/>
</dbReference>
<dbReference type="InterPro" id="IPR001254">
    <property type="entry name" value="Trypsin_dom"/>
</dbReference>
<dbReference type="InterPro" id="IPR050430">
    <property type="entry name" value="Peptidase_S1"/>
</dbReference>
<evidence type="ECO:0000256" key="1">
    <source>
        <dbReference type="ARBA" id="ARBA00007664"/>
    </source>
</evidence>
<feature type="domain" description="Peptidase S1" evidence="7">
    <location>
        <begin position="129"/>
        <end position="351"/>
    </location>
</feature>
<dbReference type="AlphaFoldDB" id="A0A7F5R3W3"/>
<dbReference type="InParanoid" id="A0A7F5R3W3"/>
<proteinExistence type="inferred from homology"/>
<organism evidence="8 9">
    <name type="scientific">Agrilus planipennis</name>
    <name type="common">Emerald ash borer</name>
    <name type="synonym">Agrilus marcopoli</name>
    <dbReference type="NCBI Taxonomy" id="224129"/>
    <lineage>
        <taxon>Eukaryota</taxon>
        <taxon>Metazoa</taxon>
        <taxon>Ecdysozoa</taxon>
        <taxon>Arthropoda</taxon>
        <taxon>Hexapoda</taxon>
        <taxon>Insecta</taxon>
        <taxon>Pterygota</taxon>
        <taxon>Neoptera</taxon>
        <taxon>Endopterygota</taxon>
        <taxon>Coleoptera</taxon>
        <taxon>Polyphaga</taxon>
        <taxon>Elateriformia</taxon>
        <taxon>Buprestoidea</taxon>
        <taxon>Buprestidae</taxon>
        <taxon>Agrilinae</taxon>
        <taxon>Agrilus</taxon>
    </lineage>
</organism>
<name>A0A7F5R3W3_AGRPL</name>
<dbReference type="InterPro" id="IPR001314">
    <property type="entry name" value="Peptidase_S1A"/>
</dbReference>
<dbReference type="RefSeq" id="XP_025829979.1">
    <property type="nucleotide sequence ID" value="XM_025974194.1"/>
</dbReference>
<evidence type="ECO:0000256" key="5">
    <source>
        <dbReference type="ARBA" id="ARBA00023157"/>
    </source>
</evidence>
<dbReference type="InterPro" id="IPR043504">
    <property type="entry name" value="Peptidase_S1_PA_chymotrypsin"/>
</dbReference>
<sequence length="354" mass="40511">MEYRELRTMIIIVSAYDGFHNDGSTSLYYSPTRESIYLPQNRNKMGLFERNVRSSPRRHYPAPFFIKNSHLYKSKPRLRYRYRKDKDYSGEDIPPSARMMECLNTIDPEDLPPNGDFFSNSMDEPVNRIFSEENDTDIEGYPYQVVVVFKSGRAMCGGAIIADKFVLTAAHCFVSLESKDYRVKAGISNLDEEGQQRQGVKVFKHEKYSKLFDYDIGILMVDEPFEFNKKVAKIKLPDSECFKEGDMVTIIGYGQYGTPNVDLFALEVPSTTREKCMKRKYGPQNIEITDRMICVDTPKGLDICYGDSGSPVAKDGYIIGVVSHGTVCDHGDPVIFTNVTYFLNWIYNIISKNE</sequence>
<reference evidence="9" key="1">
    <citation type="submission" date="2025-08" db="UniProtKB">
        <authorList>
            <consortium name="RefSeq"/>
        </authorList>
    </citation>
    <scope>IDENTIFICATION</scope>
    <source>
        <tissue evidence="9">Entire body</tissue>
    </source>
</reference>
<dbReference type="InterPro" id="IPR018114">
    <property type="entry name" value="TRYPSIN_HIS"/>
</dbReference>
<accession>A0A7F5R3W3</accession>
<dbReference type="Proteomes" id="UP000192223">
    <property type="component" value="Unplaced"/>
</dbReference>
<dbReference type="PROSITE" id="PS00135">
    <property type="entry name" value="TRYPSIN_SER"/>
    <property type="match status" value="1"/>
</dbReference>
<dbReference type="PROSITE" id="PS00134">
    <property type="entry name" value="TRYPSIN_HIS"/>
    <property type="match status" value="1"/>
</dbReference>
<evidence type="ECO:0000313" key="9">
    <source>
        <dbReference type="RefSeq" id="XP_025829979.1"/>
    </source>
</evidence>
<dbReference type="Pfam" id="PF00089">
    <property type="entry name" value="Trypsin"/>
    <property type="match status" value="1"/>
</dbReference>
<dbReference type="PRINTS" id="PR00722">
    <property type="entry name" value="CHYMOTRYPSIN"/>
</dbReference>
<dbReference type="PROSITE" id="PS50240">
    <property type="entry name" value="TRYPSIN_DOM"/>
    <property type="match status" value="1"/>
</dbReference>
<evidence type="ECO:0000256" key="6">
    <source>
        <dbReference type="RuleBase" id="RU363034"/>
    </source>
</evidence>
<dbReference type="PANTHER" id="PTHR24276:SF91">
    <property type="entry name" value="AT26814P-RELATED"/>
    <property type="match status" value="1"/>
</dbReference>
<keyword evidence="5" id="KW-1015">Disulfide bond</keyword>
<dbReference type="GeneID" id="108736720"/>
<keyword evidence="2 6" id="KW-0645">Protease</keyword>
<keyword evidence="4 6" id="KW-0720">Serine protease</keyword>
<evidence type="ECO:0000259" key="7">
    <source>
        <dbReference type="PROSITE" id="PS50240"/>
    </source>
</evidence>
<evidence type="ECO:0000256" key="3">
    <source>
        <dbReference type="ARBA" id="ARBA00022801"/>
    </source>
</evidence>
<dbReference type="InterPro" id="IPR009003">
    <property type="entry name" value="Peptidase_S1_PA"/>
</dbReference>
<evidence type="ECO:0000313" key="8">
    <source>
        <dbReference type="Proteomes" id="UP000192223"/>
    </source>
</evidence>
<dbReference type="OrthoDB" id="6380398at2759"/>
<dbReference type="InterPro" id="IPR033116">
    <property type="entry name" value="TRYPSIN_SER"/>
</dbReference>
<comment type="similarity">
    <text evidence="1">Belongs to the peptidase S1 family.</text>
</comment>
<dbReference type="CDD" id="cd00190">
    <property type="entry name" value="Tryp_SPc"/>
    <property type="match status" value="1"/>
</dbReference>
<evidence type="ECO:0000256" key="2">
    <source>
        <dbReference type="ARBA" id="ARBA00022670"/>
    </source>
</evidence>
<keyword evidence="8" id="KW-1185">Reference proteome</keyword>
<evidence type="ECO:0000256" key="4">
    <source>
        <dbReference type="ARBA" id="ARBA00022825"/>
    </source>
</evidence>
<dbReference type="PANTHER" id="PTHR24276">
    <property type="entry name" value="POLYSERASE-RELATED"/>
    <property type="match status" value="1"/>
</dbReference>
<dbReference type="SUPFAM" id="SSF50494">
    <property type="entry name" value="Trypsin-like serine proteases"/>
    <property type="match status" value="1"/>
</dbReference>
<protein>
    <submittedName>
        <fullName evidence="9">Chymotrypsin-2-like isoform X1</fullName>
    </submittedName>
</protein>